<dbReference type="PANTHER" id="PTHR13146">
    <property type="match status" value="1"/>
</dbReference>
<gene>
    <name evidence="2" type="ORF">TVAG_486200</name>
</gene>
<keyword evidence="3" id="KW-1185">Reference proteome</keyword>
<evidence type="ECO:0000256" key="1">
    <source>
        <dbReference type="SAM" id="Phobius"/>
    </source>
</evidence>
<feature type="transmembrane region" description="Helical" evidence="1">
    <location>
        <begin position="286"/>
        <end position="310"/>
    </location>
</feature>
<dbReference type="VEuPathDB" id="TrichDB:TVAG_486200"/>
<feature type="transmembrane region" description="Helical" evidence="1">
    <location>
        <begin position="149"/>
        <end position="169"/>
    </location>
</feature>
<accession>A2EEG7</accession>
<dbReference type="GO" id="GO:0016020">
    <property type="term" value="C:membrane"/>
    <property type="evidence" value="ECO:0000318"/>
    <property type="project" value="GO_Central"/>
</dbReference>
<feature type="transmembrane region" description="Helical" evidence="1">
    <location>
        <begin position="176"/>
        <end position="195"/>
    </location>
</feature>
<dbReference type="STRING" id="5722.A2EEG7"/>
<keyword evidence="1" id="KW-0472">Membrane</keyword>
<evidence type="ECO:0000313" key="3">
    <source>
        <dbReference type="Proteomes" id="UP000001542"/>
    </source>
</evidence>
<dbReference type="PANTHER" id="PTHR13146:SF0">
    <property type="entry name" value="SOLUTE CARRIER FAMILY 35 MEMBER F6"/>
    <property type="match status" value="1"/>
</dbReference>
<reference evidence="2" key="2">
    <citation type="journal article" date="2007" name="Science">
        <title>Draft genome sequence of the sexually transmitted pathogen Trichomonas vaginalis.</title>
        <authorList>
            <person name="Carlton J.M."/>
            <person name="Hirt R.P."/>
            <person name="Silva J.C."/>
            <person name="Delcher A.L."/>
            <person name="Schatz M."/>
            <person name="Zhao Q."/>
            <person name="Wortman J.R."/>
            <person name="Bidwell S.L."/>
            <person name="Alsmark U.C.M."/>
            <person name="Besteiro S."/>
            <person name="Sicheritz-Ponten T."/>
            <person name="Noel C.J."/>
            <person name="Dacks J.B."/>
            <person name="Foster P.G."/>
            <person name="Simillion C."/>
            <person name="Van de Peer Y."/>
            <person name="Miranda-Saavedra D."/>
            <person name="Barton G.J."/>
            <person name="Westrop G.D."/>
            <person name="Mueller S."/>
            <person name="Dessi D."/>
            <person name="Fiori P.L."/>
            <person name="Ren Q."/>
            <person name="Paulsen I."/>
            <person name="Zhang H."/>
            <person name="Bastida-Corcuera F.D."/>
            <person name="Simoes-Barbosa A."/>
            <person name="Brown M.T."/>
            <person name="Hayes R.D."/>
            <person name="Mukherjee M."/>
            <person name="Okumura C.Y."/>
            <person name="Schneider R."/>
            <person name="Smith A.J."/>
            <person name="Vanacova S."/>
            <person name="Villalvazo M."/>
            <person name="Haas B.J."/>
            <person name="Pertea M."/>
            <person name="Feldblyum T.V."/>
            <person name="Utterback T.R."/>
            <person name="Shu C.L."/>
            <person name="Osoegawa K."/>
            <person name="de Jong P.J."/>
            <person name="Hrdy I."/>
            <person name="Horvathova L."/>
            <person name="Zubacova Z."/>
            <person name="Dolezal P."/>
            <person name="Malik S.B."/>
            <person name="Logsdon J.M. Jr."/>
            <person name="Henze K."/>
            <person name="Gupta A."/>
            <person name="Wang C.C."/>
            <person name="Dunne R.L."/>
            <person name="Upcroft J.A."/>
            <person name="Upcroft P."/>
            <person name="White O."/>
            <person name="Salzberg S.L."/>
            <person name="Tang P."/>
            <person name="Chiu C.-H."/>
            <person name="Lee Y.-S."/>
            <person name="Embley T.M."/>
            <person name="Coombs G.H."/>
            <person name="Mottram J.C."/>
            <person name="Tachezy J."/>
            <person name="Fraser-Liggett C.M."/>
            <person name="Johnson P.J."/>
        </authorList>
    </citation>
    <scope>NUCLEOTIDE SEQUENCE [LARGE SCALE GENOMIC DNA]</scope>
    <source>
        <strain evidence="2">G3</strain>
    </source>
</reference>
<feature type="transmembrane region" description="Helical" evidence="1">
    <location>
        <begin position="123"/>
        <end position="143"/>
    </location>
</feature>
<evidence type="ECO:0000313" key="2">
    <source>
        <dbReference type="EMBL" id="EAY08973.1"/>
    </source>
</evidence>
<feature type="transmembrane region" description="Helical" evidence="1">
    <location>
        <begin position="53"/>
        <end position="73"/>
    </location>
</feature>
<protein>
    <recommendedName>
        <fullName evidence="4">Integral membrane protein</fullName>
    </recommendedName>
</protein>
<dbReference type="OrthoDB" id="29773at2759"/>
<dbReference type="AlphaFoldDB" id="A2EEG7"/>
<feature type="transmembrane region" description="Helical" evidence="1">
    <location>
        <begin position="89"/>
        <end position="111"/>
    </location>
</feature>
<dbReference type="RefSeq" id="XP_001321196.1">
    <property type="nucleotide sequence ID" value="XM_001321161.1"/>
</dbReference>
<sequence length="379" mass="43014">MEKEVDFGKPRRILYITGSMLGSLASYYMRTLFYSRQSRYKSGCPYINFDRPWIGTLVMTIGISICTLVYYIQTLIDPKNYPKITHIPLYIYLMIVLPALLDILISAIYSFAISENTGSISIAIRYFDLLFVIIIQNIFMTPIHYAYQWFALGIVTLGIIFVSIGVLLGSQFKAKLLPTILQLIAQLIMSIRTIIIQKILHENDVSPWLFTGIDGIYGFLLVLFGFYPIANFLPEHSFASLHESFCSSILLTFHSLTIILLFLIYIPITCVYNGCTTGTIMTTNAVGFTIVEMISGSIAWIIDLIIYHAFNGKFILRSDEKFGVRWTDKSYFRLIGSLTFLLGGAIYLKIIKFPCFKYPAASVTKINISETPSEVNFEV</sequence>
<feature type="transmembrane region" description="Helical" evidence="1">
    <location>
        <begin position="12"/>
        <end position="33"/>
    </location>
</feature>
<keyword evidence="1" id="KW-1133">Transmembrane helix</keyword>
<dbReference type="InParanoid" id="A2EEG7"/>
<dbReference type="KEGG" id="tva:4766884"/>
<dbReference type="EMBL" id="DS113367">
    <property type="protein sequence ID" value="EAY08973.1"/>
    <property type="molecule type" value="Genomic_DNA"/>
</dbReference>
<proteinExistence type="predicted"/>
<name>A2EEG7_TRIV3</name>
<feature type="transmembrane region" description="Helical" evidence="1">
    <location>
        <begin position="245"/>
        <end position="266"/>
    </location>
</feature>
<keyword evidence="1" id="KW-0812">Transmembrane</keyword>
<evidence type="ECO:0008006" key="4">
    <source>
        <dbReference type="Google" id="ProtNLM"/>
    </source>
</evidence>
<feature type="transmembrane region" description="Helical" evidence="1">
    <location>
        <begin position="331"/>
        <end position="350"/>
    </location>
</feature>
<reference evidence="2" key="1">
    <citation type="submission" date="2006-10" db="EMBL/GenBank/DDBJ databases">
        <authorList>
            <person name="Amadeo P."/>
            <person name="Zhao Q."/>
            <person name="Wortman J."/>
            <person name="Fraser-Liggett C."/>
            <person name="Carlton J."/>
        </authorList>
    </citation>
    <scope>NUCLEOTIDE SEQUENCE</scope>
    <source>
        <strain evidence="2">G3</strain>
    </source>
</reference>
<dbReference type="Proteomes" id="UP000001542">
    <property type="component" value="Unassembled WGS sequence"/>
</dbReference>
<feature type="transmembrane region" description="Helical" evidence="1">
    <location>
        <begin position="215"/>
        <end position="233"/>
    </location>
</feature>
<organism evidence="2 3">
    <name type="scientific">Trichomonas vaginalis (strain ATCC PRA-98 / G3)</name>
    <dbReference type="NCBI Taxonomy" id="412133"/>
    <lineage>
        <taxon>Eukaryota</taxon>
        <taxon>Metamonada</taxon>
        <taxon>Parabasalia</taxon>
        <taxon>Trichomonadida</taxon>
        <taxon>Trichomonadidae</taxon>
        <taxon>Trichomonas</taxon>
    </lineage>
</organism>
<dbReference type="VEuPathDB" id="TrichDB:TVAGG3_0691190"/>